<name>A0A6H0XN55_9PEZI</name>
<gene>
    <name evidence="2" type="ORF">AMS68_001565</name>
</gene>
<sequence>MPYGRGGAGNIEAQQRERERATEDVEAQQQQEIVLDASSLSGDRSAPAQYAYSGRAGAGNIYSPKDLAKTGSFAGTEVVPLREDNVTSTGPMNRAGSDSNADIIVSVQQSATPTIHKVGRGGAGNYEYTSSQVQGTNDADRERERQREIETSVVQNVEEQLAVPPKARIATAGVYRG</sequence>
<dbReference type="OrthoDB" id="4159136at2759"/>
<dbReference type="EMBL" id="CP051139">
    <property type="protein sequence ID" value="QIW96047.1"/>
    <property type="molecule type" value="Genomic_DNA"/>
</dbReference>
<dbReference type="InterPro" id="IPR053203">
    <property type="entry name" value="Cisplatin_resist-associated"/>
</dbReference>
<reference evidence="2 3" key="1">
    <citation type="journal article" date="2016" name="Sci. Rep.">
        <title>Peltaster fructicola genome reveals evolution from an invasive phytopathogen to an ectophytic parasite.</title>
        <authorList>
            <person name="Xu C."/>
            <person name="Chen H."/>
            <person name="Gleason M.L."/>
            <person name="Xu J.R."/>
            <person name="Liu H."/>
            <person name="Zhang R."/>
            <person name="Sun G."/>
        </authorList>
    </citation>
    <scope>NUCLEOTIDE SEQUENCE [LARGE SCALE GENOMIC DNA]</scope>
    <source>
        <strain evidence="2 3">LNHT1506</strain>
    </source>
</reference>
<dbReference type="PANTHER" id="PTHR34693">
    <property type="entry name" value="PROTEIN PAR32"/>
    <property type="match status" value="1"/>
</dbReference>
<feature type="region of interest" description="Disordered" evidence="1">
    <location>
        <begin position="114"/>
        <end position="146"/>
    </location>
</feature>
<evidence type="ECO:0000256" key="1">
    <source>
        <dbReference type="SAM" id="MobiDB-lite"/>
    </source>
</evidence>
<evidence type="ECO:0000313" key="2">
    <source>
        <dbReference type="EMBL" id="QIW96047.1"/>
    </source>
</evidence>
<feature type="compositionally biased region" description="Polar residues" evidence="1">
    <location>
        <begin position="127"/>
        <end position="137"/>
    </location>
</feature>
<keyword evidence="3" id="KW-1185">Reference proteome</keyword>
<dbReference type="PANTHER" id="PTHR34693:SF5">
    <property type="match status" value="1"/>
</dbReference>
<feature type="compositionally biased region" description="Basic and acidic residues" evidence="1">
    <location>
        <begin position="14"/>
        <end position="23"/>
    </location>
</feature>
<feature type="region of interest" description="Disordered" evidence="1">
    <location>
        <begin position="1"/>
        <end position="29"/>
    </location>
</feature>
<protein>
    <submittedName>
        <fullName evidence="2">Uncharacterized protein</fullName>
    </submittedName>
</protein>
<proteinExistence type="predicted"/>
<organism evidence="2 3">
    <name type="scientific">Peltaster fructicola</name>
    <dbReference type="NCBI Taxonomy" id="286661"/>
    <lineage>
        <taxon>Eukaryota</taxon>
        <taxon>Fungi</taxon>
        <taxon>Dikarya</taxon>
        <taxon>Ascomycota</taxon>
        <taxon>Pezizomycotina</taxon>
        <taxon>Dothideomycetes</taxon>
        <taxon>Dothideomycetes incertae sedis</taxon>
        <taxon>Peltaster</taxon>
    </lineage>
</organism>
<accession>A0A6H0XN55</accession>
<dbReference type="Proteomes" id="UP000503462">
    <property type="component" value="Chromosome 1"/>
</dbReference>
<dbReference type="AlphaFoldDB" id="A0A6H0XN55"/>
<evidence type="ECO:0000313" key="3">
    <source>
        <dbReference type="Proteomes" id="UP000503462"/>
    </source>
</evidence>